<gene>
    <name evidence="2" type="ORF">ACFQGP_04625</name>
</gene>
<dbReference type="PANTHER" id="PTHR43355">
    <property type="entry name" value="FLAVIN REDUCTASE (NADPH)"/>
    <property type="match status" value="1"/>
</dbReference>
<dbReference type="PANTHER" id="PTHR43355:SF2">
    <property type="entry name" value="FLAVIN REDUCTASE (NADPH)"/>
    <property type="match status" value="1"/>
</dbReference>
<dbReference type="SUPFAM" id="SSF51735">
    <property type="entry name" value="NAD(P)-binding Rossmann-fold domains"/>
    <property type="match status" value="1"/>
</dbReference>
<name>A0ABW1RE17_9LACO</name>
<dbReference type="InterPro" id="IPR051606">
    <property type="entry name" value="Polyketide_Oxido-like"/>
</dbReference>
<dbReference type="EMBL" id="JBHSSL010000025">
    <property type="protein sequence ID" value="MFC6169864.1"/>
    <property type="molecule type" value="Genomic_DNA"/>
</dbReference>
<evidence type="ECO:0000313" key="3">
    <source>
        <dbReference type="Proteomes" id="UP001596289"/>
    </source>
</evidence>
<evidence type="ECO:0000259" key="1">
    <source>
        <dbReference type="Pfam" id="PF13460"/>
    </source>
</evidence>
<reference evidence="3" key="1">
    <citation type="journal article" date="2019" name="Int. J. Syst. Evol. Microbiol.">
        <title>The Global Catalogue of Microorganisms (GCM) 10K type strain sequencing project: providing services to taxonomists for standard genome sequencing and annotation.</title>
        <authorList>
            <consortium name="The Broad Institute Genomics Platform"/>
            <consortium name="The Broad Institute Genome Sequencing Center for Infectious Disease"/>
            <person name="Wu L."/>
            <person name="Ma J."/>
        </authorList>
    </citation>
    <scope>NUCLEOTIDE SEQUENCE [LARGE SCALE GENOMIC DNA]</scope>
    <source>
        <strain evidence="3">CCM 8904</strain>
    </source>
</reference>
<dbReference type="Proteomes" id="UP001596289">
    <property type="component" value="Unassembled WGS sequence"/>
</dbReference>
<dbReference type="InterPro" id="IPR016040">
    <property type="entry name" value="NAD(P)-bd_dom"/>
</dbReference>
<dbReference type="Gene3D" id="3.40.50.720">
    <property type="entry name" value="NAD(P)-binding Rossmann-like Domain"/>
    <property type="match status" value="1"/>
</dbReference>
<dbReference type="Pfam" id="PF13460">
    <property type="entry name" value="NAD_binding_10"/>
    <property type="match status" value="1"/>
</dbReference>
<evidence type="ECO:0000313" key="2">
    <source>
        <dbReference type="EMBL" id="MFC6169864.1"/>
    </source>
</evidence>
<feature type="domain" description="NAD(P)-binding" evidence="1">
    <location>
        <begin position="8"/>
        <end position="190"/>
    </location>
</feature>
<keyword evidence="3" id="KW-1185">Reference proteome</keyword>
<comment type="caution">
    <text evidence="2">The sequence shown here is derived from an EMBL/GenBank/DDBJ whole genome shotgun (WGS) entry which is preliminary data.</text>
</comment>
<organism evidence="2 3">
    <name type="scientific">Loigolactobacillus jiayinensis</name>
    <dbReference type="NCBI Taxonomy" id="2486016"/>
    <lineage>
        <taxon>Bacteria</taxon>
        <taxon>Bacillati</taxon>
        <taxon>Bacillota</taxon>
        <taxon>Bacilli</taxon>
        <taxon>Lactobacillales</taxon>
        <taxon>Lactobacillaceae</taxon>
        <taxon>Loigolactobacillus</taxon>
    </lineage>
</organism>
<dbReference type="InterPro" id="IPR036291">
    <property type="entry name" value="NAD(P)-bd_dom_sf"/>
</dbReference>
<accession>A0ABW1RE17</accession>
<sequence>MNLLVLAANGQIAQLVVQRILTEAPFKHLQLTLVLRDHQRLSELADNPQVTIVEGDITDIAVLKRVMPGQAMVYIAVADQEHDNSITKNVISAMQANGVQRVVATNILGIYNEVTGEFGRWHLRVARNTLKPAIEADKLLAASGLTYTTLRLPWLNDRAEVAYSVTRRAEPFGGVSVSRQSVSDLILKIIGGSYVWRR</sequence>
<protein>
    <submittedName>
        <fullName evidence="2">NAD(P)H-binding protein</fullName>
    </submittedName>
</protein>
<proteinExistence type="predicted"/>
<dbReference type="RefSeq" id="WP_318531425.1">
    <property type="nucleotide sequence ID" value="NZ_JBHSSL010000025.1"/>
</dbReference>